<evidence type="ECO:0000256" key="6">
    <source>
        <dbReference type="ARBA" id="ARBA00022898"/>
    </source>
</evidence>
<accession>A0A919Y619</accession>
<comment type="caution">
    <text evidence="12">The sequence shown here is derived from an EMBL/GenBank/DDBJ whole genome shotgun (WGS) entry which is preliminary data.</text>
</comment>
<name>A0A919Y619_9BACL</name>
<dbReference type="NCBIfam" id="NF002806">
    <property type="entry name" value="PRK02948.1"/>
    <property type="match status" value="1"/>
</dbReference>
<dbReference type="Gene3D" id="1.10.260.50">
    <property type="match status" value="1"/>
</dbReference>
<dbReference type="PIRSF" id="PIRSF005572">
    <property type="entry name" value="NifS"/>
    <property type="match status" value="1"/>
</dbReference>
<evidence type="ECO:0000256" key="9">
    <source>
        <dbReference type="ARBA" id="ARBA00050776"/>
    </source>
</evidence>
<dbReference type="GO" id="GO:0046872">
    <property type="term" value="F:metal ion binding"/>
    <property type="evidence" value="ECO:0007669"/>
    <property type="project" value="UniProtKB-KW"/>
</dbReference>
<evidence type="ECO:0000256" key="10">
    <source>
        <dbReference type="RuleBase" id="RU004504"/>
    </source>
</evidence>
<dbReference type="EMBL" id="BORS01000022">
    <property type="protein sequence ID" value="GIO44761.1"/>
    <property type="molecule type" value="Genomic_DNA"/>
</dbReference>
<keyword evidence="13" id="KW-1185">Reference proteome</keyword>
<dbReference type="InterPro" id="IPR016454">
    <property type="entry name" value="Cysteine_dSase"/>
</dbReference>
<proteinExistence type="inferred from homology"/>
<comment type="cofactor">
    <cofactor evidence="1 10">
        <name>pyridoxal 5'-phosphate</name>
        <dbReference type="ChEBI" id="CHEBI:597326"/>
    </cofactor>
</comment>
<dbReference type="PANTHER" id="PTHR11601">
    <property type="entry name" value="CYSTEINE DESULFURYLASE FAMILY MEMBER"/>
    <property type="match status" value="1"/>
</dbReference>
<keyword evidence="8" id="KW-0411">Iron-sulfur</keyword>
<protein>
    <recommendedName>
        <fullName evidence="3">cysteine desulfurase</fullName>
        <ecNumber evidence="3">2.8.1.7</ecNumber>
    </recommendedName>
</protein>
<dbReference type="Gene3D" id="3.40.640.10">
    <property type="entry name" value="Type I PLP-dependent aspartate aminotransferase-like (Major domain)"/>
    <property type="match status" value="1"/>
</dbReference>
<organism evidence="12 13">
    <name type="scientific">Paenibacillus apis</name>
    <dbReference type="NCBI Taxonomy" id="1792174"/>
    <lineage>
        <taxon>Bacteria</taxon>
        <taxon>Bacillati</taxon>
        <taxon>Bacillota</taxon>
        <taxon>Bacilli</taxon>
        <taxon>Bacillales</taxon>
        <taxon>Paenibacillaceae</taxon>
        <taxon>Paenibacillus</taxon>
    </lineage>
</organism>
<dbReference type="GO" id="GO:0051536">
    <property type="term" value="F:iron-sulfur cluster binding"/>
    <property type="evidence" value="ECO:0007669"/>
    <property type="project" value="UniProtKB-KW"/>
</dbReference>
<dbReference type="EC" id="2.8.1.7" evidence="3"/>
<dbReference type="GO" id="GO:0031071">
    <property type="term" value="F:cysteine desulfurase activity"/>
    <property type="evidence" value="ECO:0007669"/>
    <property type="project" value="UniProtKB-EC"/>
</dbReference>
<dbReference type="PROSITE" id="PS00595">
    <property type="entry name" value="AA_TRANSFER_CLASS_5"/>
    <property type="match status" value="1"/>
</dbReference>
<dbReference type="Gene3D" id="3.90.1150.10">
    <property type="entry name" value="Aspartate Aminotransferase, domain 1"/>
    <property type="match status" value="1"/>
</dbReference>
<gene>
    <name evidence="12" type="ORF">J41TS4_45190</name>
</gene>
<dbReference type="Proteomes" id="UP000678895">
    <property type="component" value="Unassembled WGS sequence"/>
</dbReference>
<keyword evidence="7" id="KW-0408">Iron</keyword>
<dbReference type="InterPro" id="IPR015421">
    <property type="entry name" value="PyrdxlP-dep_Trfase_major"/>
</dbReference>
<evidence type="ECO:0000256" key="1">
    <source>
        <dbReference type="ARBA" id="ARBA00001933"/>
    </source>
</evidence>
<evidence type="ECO:0000256" key="8">
    <source>
        <dbReference type="ARBA" id="ARBA00023014"/>
    </source>
</evidence>
<dbReference type="Pfam" id="PF00266">
    <property type="entry name" value="Aminotran_5"/>
    <property type="match status" value="1"/>
</dbReference>
<keyword evidence="6" id="KW-0663">Pyridoxal phosphate</keyword>
<dbReference type="PANTHER" id="PTHR11601:SF34">
    <property type="entry name" value="CYSTEINE DESULFURASE"/>
    <property type="match status" value="1"/>
</dbReference>
<dbReference type="InterPro" id="IPR020578">
    <property type="entry name" value="Aminotrans_V_PyrdxlP_BS"/>
</dbReference>
<evidence type="ECO:0000256" key="2">
    <source>
        <dbReference type="ARBA" id="ARBA00006490"/>
    </source>
</evidence>
<dbReference type="InterPro" id="IPR015424">
    <property type="entry name" value="PyrdxlP-dep_Trfase"/>
</dbReference>
<dbReference type="InterPro" id="IPR015422">
    <property type="entry name" value="PyrdxlP-dep_Trfase_small"/>
</dbReference>
<comment type="similarity">
    <text evidence="2">Belongs to the class-V pyridoxal-phosphate-dependent aminotransferase family. NifS/IscS subfamily.</text>
</comment>
<evidence type="ECO:0000313" key="12">
    <source>
        <dbReference type="EMBL" id="GIO44761.1"/>
    </source>
</evidence>
<evidence type="ECO:0000256" key="4">
    <source>
        <dbReference type="ARBA" id="ARBA00022679"/>
    </source>
</evidence>
<comment type="catalytic activity">
    <reaction evidence="9">
        <text>(sulfur carrier)-H + L-cysteine = (sulfur carrier)-SH + L-alanine</text>
        <dbReference type="Rhea" id="RHEA:43892"/>
        <dbReference type="Rhea" id="RHEA-COMP:14737"/>
        <dbReference type="Rhea" id="RHEA-COMP:14739"/>
        <dbReference type="ChEBI" id="CHEBI:29917"/>
        <dbReference type="ChEBI" id="CHEBI:35235"/>
        <dbReference type="ChEBI" id="CHEBI:57972"/>
        <dbReference type="ChEBI" id="CHEBI:64428"/>
        <dbReference type="EC" id="2.8.1.7"/>
    </reaction>
</comment>
<keyword evidence="4" id="KW-0808">Transferase</keyword>
<evidence type="ECO:0000259" key="11">
    <source>
        <dbReference type="Pfam" id="PF00266"/>
    </source>
</evidence>
<sequence>MIAQKVQQEFYPEKNQGDERMNTIYLDHAASTPVHPEVMETMLRVMKEHYGNASSVHAFGRAAKRLVNESREQVALLAGCRTDELVFTGGGTESDNLALFGAAKANQHRGRHIITTQVEHHAVLHTCRQLEKEGFELTYLPVDKYGIVHPEQVEEAIRPDTILVSVMYANNEVGTIQPIREIAEVTAARRILFHVDAVQAFGKLPIDTSKLAVDLMSFSAHKINGPQGVGALYIRQGTPLDPLFFGGLQERKRRAGTENIAGMAGFAAAASLASKQLPVLGEQDELMRLTLLQALQLHVGAENYHLNGHPEAGYRLPHIVNISFPACDTETMLMNLDLEGIAAASGSACSSGTLEPSHVLAAMNLPQIFLRSAIRFSFGLGNTREELEKTAEKIGTILNRLRNRR</sequence>
<evidence type="ECO:0000256" key="7">
    <source>
        <dbReference type="ARBA" id="ARBA00023004"/>
    </source>
</evidence>
<feature type="domain" description="Aminotransferase class V" evidence="11">
    <location>
        <begin position="24"/>
        <end position="389"/>
    </location>
</feature>
<evidence type="ECO:0000256" key="5">
    <source>
        <dbReference type="ARBA" id="ARBA00022723"/>
    </source>
</evidence>
<evidence type="ECO:0000256" key="3">
    <source>
        <dbReference type="ARBA" id="ARBA00012239"/>
    </source>
</evidence>
<dbReference type="InterPro" id="IPR000192">
    <property type="entry name" value="Aminotrans_V_dom"/>
</dbReference>
<dbReference type="FunFam" id="3.40.640.10:FF:000084">
    <property type="entry name" value="IscS-like cysteine desulfurase"/>
    <property type="match status" value="1"/>
</dbReference>
<reference evidence="12" key="1">
    <citation type="submission" date="2021-03" db="EMBL/GenBank/DDBJ databases">
        <title>Antimicrobial resistance genes in bacteria isolated from Japanese honey, and their potential for conferring macrolide and lincosamide resistance in the American foulbrood pathogen Paenibacillus larvae.</title>
        <authorList>
            <person name="Okamoto M."/>
            <person name="Kumagai M."/>
            <person name="Kanamori H."/>
            <person name="Takamatsu D."/>
        </authorList>
    </citation>
    <scope>NUCLEOTIDE SEQUENCE</scope>
    <source>
        <strain evidence="12">J41TS4</strain>
    </source>
</reference>
<keyword evidence="5" id="KW-0479">Metal-binding</keyword>
<dbReference type="AlphaFoldDB" id="A0A919Y619"/>
<dbReference type="SUPFAM" id="SSF53383">
    <property type="entry name" value="PLP-dependent transferases"/>
    <property type="match status" value="1"/>
</dbReference>
<evidence type="ECO:0000313" key="13">
    <source>
        <dbReference type="Proteomes" id="UP000678895"/>
    </source>
</evidence>